<accession>Q0U393</accession>
<dbReference type="GeneID" id="5980899"/>
<evidence type="ECO:0000313" key="3">
    <source>
        <dbReference type="EMBL" id="EAT78795.2"/>
    </source>
</evidence>
<proteinExistence type="predicted"/>
<dbReference type="Gene3D" id="3.40.50.300">
    <property type="entry name" value="P-loop containing nucleotide triphosphate hydrolases"/>
    <property type="match status" value="1"/>
</dbReference>
<dbReference type="EMBL" id="CH445352">
    <property type="protein sequence ID" value="EAT78795.2"/>
    <property type="molecule type" value="Genomic_DNA"/>
</dbReference>
<evidence type="ECO:0000256" key="2">
    <source>
        <dbReference type="SAM" id="MobiDB-lite"/>
    </source>
</evidence>
<evidence type="ECO:0000313" key="4">
    <source>
        <dbReference type="Proteomes" id="UP000001055"/>
    </source>
</evidence>
<feature type="region of interest" description="Disordered" evidence="2">
    <location>
        <begin position="185"/>
        <end position="207"/>
    </location>
</feature>
<protein>
    <submittedName>
        <fullName evidence="3">Uncharacterized protein</fullName>
    </submittedName>
</protein>
<keyword evidence="1" id="KW-0175">Coiled coil</keyword>
<dbReference type="InParanoid" id="Q0U393"/>
<dbReference type="SUPFAM" id="SSF52540">
    <property type="entry name" value="P-loop containing nucleoside triphosphate hydrolases"/>
    <property type="match status" value="1"/>
</dbReference>
<sequence>MTSKAEPLHSRAKMDSAIIPFEEFSTYLNTQKGLTRYNSKDEKRPDHPWFSLPKAEIDRLLKEFAQLIGDLLRGSPHNDKELQHLDRTANQLAHVARSPAVKVALLGAQGAGKSLMINALFDCDGLSLTGADGAACTSSITRYAAYPETQPGEYTKFFAEIKFLSAEKREALLQEHARSYYHYQHAEEDSDDEDVPRSKVSRTDGELERRLKDTAEDVFTTLFGSQDSFEDNWGPDLYRSGEFVRLCQLKCEEALRNEDVNSQGIALKIADDQHGLLKQLRPFITKVEGVACLWPLVDSICIRFSHDLLQANVEIVDLPGWGDVNLSRVRHAEQIKDTVDVEMILADTIRMASDDMVINSARAAVAHHGAGNVKLIATKIDSLNKNQLAQYGGQDYDQIQQLLQYVEEQEAELDEDDEDGADAKKRTLLNKYKIYLERLRKQKKIADRGRKITKDLATKLQGRSAQDIPQVYHASASEYMDWIRKAKISFLTQPAIPVVMTGIPAIREFLIALPAQQNMQDYDRHINTIIPAFIEKVRRTVSETDRDGGFIIIADDFDRLRQGFMTRLLSQAKLSFQKASDGSMSRLTKDVSTFKEQVEEVVTEEWCTLKAAAFNRTLKGHGNVPKGASQAKGLENGTNWNRDLATLLKPGFHRWSNAYNEYMKPMTPALCHALEQLHSKTTVLINNAAANLVTVEKSKRKWAPLRTKLQAKLLGLMEEIAKIKQRTLEWATMEFDCENNVIANITDNIFDEVFKSAPALKPANPNRKKQTKQYVEPKGKFQRRKLVAMFLEPDSHFVDQVVTLVQSQFDKIVKTTLDEHFAGIDALLTEFSTTIRAQAPIDYSITAAGEVIRADVEKDIPKLEEKAEALRKMLPVCVKREDDPTLIPIDNTDVLSDEDNLVVIYEKMAKRKVAEANGTSGNKRIKKEPFSF</sequence>
<dbReference type="PANTHER" id="PTHR36681:SF3">
    <property type="entry name" value="NUCLEAR GTPASE, GERMINAL CENTER-ASSOCIATED, TANDEM DUPLICATE 3"/>
    <property type="match status" value="1"/>
</dbReference>
<evidence type="ECO:0000256" key="1">
    <source>
        <dbReference type="SAM" id="Coils"/>
    </source>
</evidence>
<gene>
    <name evidence="3" type="ORF">SNOG_13771</name>
</gene>
<name>Q0U393_PHANO</name>
<feature type="compositionally biased region" description="Basic and acidic residues" evidence="2">
    <location>
        <begin position="195"/>
        <end position="207"/>
    </location>
</feature>
<dbReference type="Proteomes" id="UP000001055">
    <property type="component" value="Unassembled WGS sequence"/>
</dbReference>
<feature type="coiled-coil region" evidence="1">
    <location>
        <begin position="396"/>
        <end position="426"/>
    </location>
</feature>
<dbReference type="InterPro" id="IPR027417">
    <property type="entry name" value="P-loop_NTPase"/>
</dbReference>
<dbReference type="KEGG" id="pno:SNOG_13771"/>
<dbReference type="PANTHER" id="PTHR36681">
    <property type="entry name" value="NUCLEAR GTPASE, GERMINAL CENTER-ASSOCIATED, TANDEM DUPLICATE 3"/>
    <property type="match status" value="1"/>
</dbReference>
<reference evidence="4" key="1">
    <citation type="journal article" date="2007" name="Plant Cell">
        <title>Dothideomycete-plant interactions illuminated by genome sequencing and EST analysis of the wheat pathogen Stagonospora nodorum.</title>
        <authorList>
            <person name="Hane J.K."/>
            <person name="Lowe R.G."/>
            <person name="Solomon P.S."/>
            <person name="Tan K.C."/>
            <person name="Schoch C.L."/>
            <person name="Spatafora J.W."/>
            <person name="Crous P.W."/>
            <person name="Kodira C."/>
            <person name="Birren B.W."/>
            <person name="Galagan J.E."/>
            <person name="Torriani S.F."/>
            <person name="McDonald B.A."/>
            <person name="Oliver R.P."/>
        </authorList>
    </citation>
    <scope>NUCLEOTIDE SEQUENCE [LARGE SCALE GENOMIC DNA]</scope>
    <source>
        <strain evidence="4">SN15 / ATCC MYA-4574 / FGSC 10173</strain>
    </source>
</reference>
<dbReference type="VEuPathDB" id="FungiDB:JI435_137710"/>
<dbReference type="AlphaFoldDB" id="Q0U393"/>
<dbReference type="RefSeq" id="XP_001803977.1">
    <property type="nucleotide sequence ID" value="XM_001803925.1"/>
</dbReference>
<organism evidence="3 4">
    <name type="scientific">Phaeosphaeria nodorum (strain SN15 / ATCC MYA-4574 / FGSC 10173)</name>
    <name type="common">Glume blotch fungus</name>
    <name type="synonym">Parastagonospora nodorum</name>
    <dbReference type="NCBI Taxonomy" id="321614"/>
    <lineage>
        <taxon>Eukaryota</taxon>
        <taxon>Fungi</taxon>
        <taxon>Dikarya</taxon>
        <taxon>Ascomycota</taxon>
        <taxon>Pezizomycotina</taxon>
        <taxon>Dothideomycetes</taxon>
        <taxon>Pleosporomycetidae</taxon>
        <taxon>Pleosporales</taxon>
        <taxon>Pleosporineae</taxon>
        <taxon>Phaeosphaeriaceae</taxon>
        <taxon>Parastagonospora</taxon>
    </lineage>
</organism>